<dbReference type="Proteomes" id="UP000029050">
    <property type="component" value="Unassembled WGS sequence"/>
</dbReference>
<feature type="domain" description="Phage capsid-like C-terminal" evidence="2">
    <location>
        <begin position="41"/>
        <end position="269"/>
    </location>
</feature>
<evidence type="ECO:0000259" key="2">
    <source>
        <dbReference type="Pfam" id="PF05065"/>
    </source>
</evidence>
<keyword evidence="4" id="KW-1185">Reference proteome</keyword>
<dbReference type="SUPFAM" id="SSF56563">
    <property type="entry name" value="Major capsid protein gp5"/>
    <property type="match status" value="1"/>
</dbReference>
<dbReference type="InterPro" id="IPR054612">
    <property type="entry name" value="Phage_capsid-like_C"/>
</dbReference>
<dbReference type="STRING" id="218140.BPSY_1223"/>
<dbReference type="eggNOG" id="COG4653">
    <property type="taxonomic scope" value="Bacteria"/>
</dbReference>
<dbReference type="Pfam" id="PF05065">
    <property type="entry name" value="Phage_capsid"/>
    <property type="match status" value="1"/>
</dbReference>
<evidence type="ECO:0000256" key="1">
    <source>
        <dbReference type="ARBA" id="ARBA00004328"/>
    </source>
</evidence>
<reference evidence="3 4" key="1">
    <citation type="submission" date="2014-03" db="EMBL/GenBank/DDBJ databases">
        <title>Genomics of Bifidobacteria.</title>
        <authorList>
            <person name="Ventura M."/>
            <person name="Milani C."/>
            <person name="Lugli G.A."/>
        </authorList>
    </citation>
    <scope>NUCLEOTIDE SEQUENCE [LARGE SCALE GENOMIC DNA]</scope>
    <source>
        <strain evidence="3 4">LMG 21775</strain>
    </source>
</reference>
<comment type="subcellular location">
    <subcellularLocation>
        <location evidence="1">Virion</location>
    </subcellularLocation>
</comment>
<sequence length="279" mass="29963">MARQTTSPIKGIYQDQEFQVQEYLPDSLFLQAATIAGDIQGDSPAVRVPYVSQDPTVGFVAEGAEINENDPTLDEVLITTAKLAVLVSQSNESLAYPTAGQLITSSLTRTLTQKADHVFLQNTPAQNTSQPTGLLNTTGTTQGPAWGGDDPTKDLDAIATAISQIEANNGQATHIIMSPTAWLHYASLKDNNSNYQLGQPGTTVTRQLWGLPVLTSSQAPDDKIAVIDKTTIIGATSGLKLTLSDQAAFTSDSVLWRCTWRLGWNTPHPERNAILTKTA</sequence>
<protein>
    <recommendedName>
        <fullName evidence="2">Phage capsid-like C-terminal domain-containing protein</fullName>
    </recommendedName>
</protein>
<dbReference type="InterPro" id="IPR024455">
    <property type="entry name" value="Phage_capsid"/>
</dbReference>
<accession>A0A087CGH2</accession>
<dbReference type="OrthoDB" id="3233650at2"/>
<proteinExistence type="predicted"/>
<dbReference type="EMBL" id="JGZI01000009">
    <property type="protein sequence ID" value="KFI82372.1"/>
    <property type="molecule type" value="Genomic_DNA"/>
</dbReference>
<dbReference type="GeneID" id="98300430"/>
<dbReference type="NCBIfam" id="TIGR01554">
    <property type="entry name" value="major_cap_HK97"/>
    <property type="match status" value="1"/>
</dbReference>
<evidence type="ECO:0000313" key="3">
    <source>
        <dbReference type="EMBL" id="KFI82372.1"/>
    </source>
</evidence>
<comment type="caution">
    <text evidence="3">The sequence shown here is derived from an EMBL/GenBank/DDBJ whole genome shotgun (WGS) entry which is preliminary data.</text>
</comment>
<dbReference type="AlphaFoldDB" id="A0A087CGH2"/>
<name>A0A087CGH2_9BIFI</name>
<dbReference type="Gene3D" id="3.30.2320.10">
    <property type="entry name" value="hypothetical protein PF0899 domain"/>
    <property type="match status" value="1"/>
</dbReference>
<dbReference type="RefSeq" id="WP_051921760.1">
    <property type="nucleotide sequence ID" value="NZ_JGZI01000009.1"/>
</dbReference>
<gene>
    <name evidence="3" type="ORF">BPSY_1223</name>
</gene>
<dbReference type="Gene3D" id="3.30.2400.10">
    <property type="entry name" value="Major capsid protein gp5"/>
    <property type="match status" value="1"/>
</dbReference>
<organism evidence="3 4">
    <name type="scientific">Bifidobacterium psychraerophilum</name>
    <dbReference type="NCBI Taxonomy" id="218140"/>
    <lineage>
        <taxon>Bacteria</taxon>
        <taxon>Bacillati</taxon>
        <taxon>Actinomycetota</taxon>
        <taxon>Actinomycetes</taxon>
        <taxon>Bifidobacteriales</taxon>
        <taxon>Bifidobacteriaceae</taxon>
        <taxon>Bifidobacterium</taxon>
    </lineage>
</organism>
<evidence type="ECO:0000313" key="4">
    <source>
        <dbReference type="Proteomes" id="UP000029050"/>
    </source>
</evidence>